<keyword evidence="1" id="KW-0812">Transmembrane</keyword>
<feature type="transmembrane region" description="Helical" evidence="1">
    <location>
        <begin position="359"/>
        <end position="377"/>
    </location>
</feature>
<sequence length="388" mass="43178">MKFKSVDLFSPYILVIIIAIYVGLAAIAYQEHLRNLQWISSTTWLYVLMGTLFFVAGVFLPKFIYNRSAKLKSLWGGDTVTPENSAPWYNKLRILLDERVVLTVAIIGIVLQIVNLYLLGGIPILSGYLKFKATTDLWRFAYPIFLPAITILLAKYPRKWYYLLFVIGLAVFAINGYRTTTMAILISGFVTLYYTRKMKTSHILIAILLIGLVGVAAGYIAVMSIQWQQWSLNPLQLVAYRAGFTMMVFDKIVHMAGATAGDLFQQAFSTGHPRVTVGQVVLNYPVSGSTPTTSITSTIFGPAVLDFGFYAMALQMFIIGAVLRIIYATQVKANGAFTALYAIVLTHTMIWVETGPTDSVVYLFYLLALVAVVLYATQLGRSKKTKAI</sequence>
<dbReference type="Pfam" id="PF01901">
    <property type="entry name" value="O_anti_polymase"/>
    <property type="match status" value="1"/>
</dbReference>
<evidence type="ECO:0000313" key="4">
    <source>
        <dbReference type="Proteomes" id="UP000029661"/>
    </source>
</evidence>
<keyword evidence="5" id="KW-1185">Reference proteome</keyword>
<dbReference type="OrthoDB" id="70767at2157"/>
<organism evidence="2 4">
    <name type="scientific">Methanobacterium formicicum</name>
    <dbReference type="NCBI Taxonomy" id="2162"/>
    <lineage>
        <taxon>Archaea</taxon>
        <taxon>Methanobacteriati</taxon>
        <taxon>Methanobacteriota</taxon>
        <taxon>Methanomada group</taxon>
        <taxon>Methanobacteria</taxon>
        <taxon>Methanobacteriales</taxon>
        <taxon>Methanobacteriaceae</taxon>
        <taxon>Methanobacterium</taxon>
    </lineage>
</organism>
<feature type="transmembrane region" description="Helical" evidence="1">
    <location>
        <begin position="43"/>
        <end position="65"/>
    </location>
</feature>
<dbReference type="Proteomes" id="UP000029661">
    <property type="component" value="Chromosome"/>
</dbReference>
<dbReference type="NCBIfam" id="TIGR04370">
    <property type="entry name" value="glyco_rpt_poly"/>
    <property type="match status" value="1"/>
</dbReference>
<name>A0A089ZUL1_METFO</name>
<proteinExistence type="predicted"/>
<dbReference type="InterPro" id="IPR002760">
    <property type="entry name" value="O_anti_polymase"/>
</dbReference>
<protein>
    <recommendedName>
        <fullName evidence="6">Oligosaccharide repeat unit polymerase</fullName>
    </recommendedName>
</protein>
<feature type="transmembrane region" description="Helical" evidence="1">
    <location>
        <begin position="334"/>
        <end position="353"/>
    </location>
</feature>
<dbReference type="KEGG" id="mfc:BRM9_0040"/>
<feature type="transmembrane region" description="Helical" evidence="1">
    <location>
        <begin position="12"/>
        <end position="31"/>
    </location>
</feature>
<dbReference type="RefSeq" id="WP_048084343.1">
    <property type="nucleotide sequence ID" value="NZ_CALCVY010000152.1"/>
</dbReference>
<accession>A0A089ZUL1</accession>
<feature type="transmembrane region" description="Helical" evidence="1">
    <location>
        <begin position="307"/>
        <end position="327"/>
    </location>
</feature>
<keyword evidence="1" id="KW-1133">Transmembrane helix</keyword>
<feature type="transmembrane region" description="Helical" evidence="1">
    <location>
        <begin position="205"/>
        <end position="227"/>
    </location>
</feature>
<feature type="transmembrane region" description="Helical" evidence="1">
    <location>
        <begin position="100"/>
        <end position="125"/>
    </location>
</feature>
<reference evidence="2" key="1">
    <citation type="submission" date="2013-12" db="EMBL/GenBank/DDBJ databases">
        <title>The complete genome sequence of Methanobacterium sp. BRM9.</title>
        <authorList>
            <consortium name="Pastoral Greenhouse Gas Research Consortium"/>
            <person name="Kelly W.J."/>
            <person name="Leahy S.C."/>
            <person name="Perry R."/>
            <person name="Li D."/>
            <person name="Altermann E."/>
            <person name="Lambie S.C."/>
            <person name="Attwood G.T."/>
        </authorList>
    </citation>
    <scope>NUCLEOTIDE SEQUENCE [LARGE SCALE GENOMIC DNA]</scope>
    <source>
        <strain evidence="2">BRM9</strain>
    </source>
</reference>
<dbReference type="AlphaFoldDB" id="A0A089ZUL1"/>
<dbReference type="EMBL" id="LN734822">
    <property type="protein sequence ID" value="CEL23659.1"/>
    <property type="molecule type" value="Genomic_DNA"/>
</dbReference>
<evidence type="ECO:0000313" key="5">
    <source>
        <dbReference type="Proteomes" id="UP000062768"/>
    </source>
</evidence>
<keyword evidence="1" id="KW-0472">Membrane</keyword>
<dbReference type="PATRIC" id="fig|2162.10.peg.2"/>
<feature type="transmembrane region" description="Helical" evidence="1">
    <location>
        <begin position="160"/>
        <end position="193"/>
    </location>
</feature>
<evidence type="ECO:0000313" key="2">
    <source>
        <dbReference type="EMBL" id="AIS30874.1"/>
    </source>
</evidence>
<evidence type="ECO:0008006" key="6">
    <source>
        <dbReference type="Google" id="ProtNLM"/>
    </source>
</evidence>
<feature type="transmembrane region" description="Helical" evidence="1">
    <location>
        <begin position="137"/>
        <end position="154"/>
    </location>
</feature>
<gene>
    <name evidence="2" type="ORF">BRM9_0040</name>
    <name evidence="3" type="ORF">MB9_0002</name>
</gene>
<dbReference type="Proteomes" id="UP000062768">
    <property type="component" value="Chromosome I"/>
</dbReference>
<evidence type="ECO:0000256" key="1">
    <source>
        <dbReference type="SAM" id="Phobius"/>
    </source>
</evidence>
<evidence type="ECO:0000313" key="3">
    <source>
        <dbReference type="EMBL" id="CEL23659.1"/>
    </source>
</evidence>
<reference evidence="3" key="2">
    <citation type="submission" date="2014-09" db="EMBL/GenBank/DDBJ databases">
        <authorList>
            <person name="Bishop-Lilly K.A."/>
            <person name="Broomall S.M."/>
            <person name="Chain P.S."/>
            <person name="Chertkov O."/>
            <person name="Coyne S.R."/>
            <person name="Daligault H.E."/>
            <person name="Davenport K.W."/>
            <person name="Erkkila T."/>
            <person name="Frey K.G."/>
            <person name="Gibbons H.S."/>
            <person name="Gu W."/>
            <person name="Jaissle J."/>
            <person name="Johnson S.L."/>
            <person name="Koroleva G.I."/>
            <person name="Ladner J.T."/>
            <person name="Lo C.-C."/>
            <person name="Minogue T.D."/>
            <person name="Munk C."/>
            <person name="Palacios G.F."/>
            <person name="Redden C.L."/>
            <person name="Rosenzweig C.N."/>
            <person name="Scholz M.B."/>
            <person name="Teshima H."/>
            <person name="Xu Y."/>
        </authorList>
    </citation>
    <scope>NUCLEOTIDE SEQUENCE</scope>
    <source>
        <strain evidence="3">Mb9</strain>
    </source>
</reference>
<dbReference type="EMBL" id="CP006933">
    <property type="protein sequence ID" value="AIS30874.1"/>
    <property type="molecule type" value="Genomic_DNA"/>
</dbReference>
<dbReference type="GeneID" id="26738276"/>